<protein>
    <submittedName>
        <fullName evidence="1">HAD domain-containing protein</fullName>
    </submittedName>
</protein>
<dbReference type="EMBL" id="JBEXZR010000015">
    <property type="protein sequence ID" value="MEU0709267.1"/>
    <property type="molecule type" value="Genomic_DNA"/>
</dbReference>
<gene>
    <name evidence="1" type="ORF">ABZ508_18080</name>
</gene>
<evidence type="ECO:0000313" key="2">
    <source>
        <dbReference type="Proteomes" id="UP001550378"/>
    </source>
</evidence>
<reference evidence="1 2" key="1">
    <citation type="submission" date="2024-06" db="EMBL/GenBank/DDBJ databases">
        <title>The Natural Products Discovery Center: Release of the First 8490 Sequenced Strains for Exploring Actinobacteria Biosynthetic Diversity.</title>
        <authorList>
            <person name="Kalkreuter E."/>
            <person name="Kautsar S.A."/>
            <person name="Yang D."/>
            <person name="Bader C.D."/>
            <person name="Teijaro C.N."/>
            <person name="Fluegel L."/>
            <person name="Davis C.M."/>
            <person name="Simpson J.R."/>
            <person name="Lauterbach L."/>
            <person name="Steele A.D."/>
            <person name="Gui C."/>
            <person name="Meng S."/>
            <person name="Li G."/>
            <person name="Viehrig K."/>
            <person name="Ye F."/>
            <person name="Su P."/>
            <person name="Kiefer A.F."/>
            <person name="Nichols A."/>
            <person name="Cepeda A.J."/>
            <person name="Yan W."/>
            <person name="Fan B."/>
            <person name="Jiang Y."/>
            <person name="Adhikari A."/>
            <person name="Zheng C.-J."/>
            <person name="Schuster L."/>
            <person name="Cowan T.M."/>
            <person name="Smanski M.J."/>
            <person name="Chevrette M.G."/>
            <person name="De Carvalho L.P.S."/>
            <person name="Shen B."/>
        </authorList>
    </citation>
    <scope>NUCLEOTIDE SEQUENCE [LARGE SCALE GENOMIC DNA]</scope>
    <source>
        <strain evidence="1 2">NPDC006337</strain>
    </source>
</reference>
<name>A0ABV2W6U4_9ACTN</name>
<dbReference type="Proteomes" id="UP001550378">
    <property type="component" value="Unassembled WGS sequence"/>
</dbReference>
<proteinExistence type="predicted"/>
<accession>A0ABV2W6U4</accession>
<comment type="caution">
    <text evidence="1">The sequence shown here is derived from an EMBL/GenBank/DDBJ whole genome shotgun (WGS) entry which is preliminary data.</text>
</comment>
<evidence type="ECO:0000313" key="1">
    <source>
        <dbReference type="EMBL" id="MEU0709267.1"/>
    </source>
</evidence>
<dbReference type="Pfam" id="PF18143">
    <property type="entry name" value="HAD_SAK_2"/>
    <property type="match status" value="1"/>
</dbReference>
<organism evidence="1 2">
    <name type="scientific">Streptomyces lavendulocolor</name>
    <dbReference type="NCBI Taxonomy" id="67316"/>
    <lineage>
        <taxon>Bacteria</taxon>
        <taxon>Bacillati</taxon>
        <taxon>Actinomycetota</taxon>
        <taxon>Actinomycetes</taxon>
        <taxon>Kitasatosporales</taxon>
        <taxon>Streptomycetaceae</taxon>
        <taxon>Streptomyces</taxon>
    </lineage>
</organism>
<keyword evidence="2" id="KW-1185">Reference proteome</keyword>
<dbReference type="RefSeq" id="WP_359652190.1">
    <property type="nucleotide sequence ID" value="NZ_JBEXZP010000001.1"/>
</dbReference>
<sequence>MRPVLLVDVDGPLNPYAAKPYRLPEGYRTHRLLTPRWEAAERRRLTEQGLPNKPVKPLRVWLDPAHGPALEALPFDLVWATTWEEEANTFIAPVLGLPRLPFIAWATPRGRPEGGVFWKTPEIVAWAEGRAFAWIDDEITEADRAWVAERHSGPALLHRVDPRRGLTSDDFAALTAWAAGPHRSAAGG</sequence>